<name>A0A7I8KDL5_SPIIN</name>
<feature type="compositionally biased region" description="Polar residues" evidence="3">
    <location>
        <begin position="465"/>
        <end position="476"/>
    </location>
</feature>
<keyword evidence="1 2" id="KW-0694">RNA-binding</keyword>
<dbReference type="GO" id="GO:0005634">
    <property type="term" value="C:nucleus"/>
    <property type="evidence" value="ECO:0007669"/>
    <property type="project" value="TreeGrafter"/>
</dbReference>
<dbReference type="Proteomes" id="UP000663760">
    <property type="component" value="Chromosome 5"/>
</dbReference>
<evidence type="ECO:0000313" key="5">
    <source>
        <dbReference type="EMBL" id="CAA7395840.1"/>
    </source>
</evidence>
<dbReference type="InterPro" id="IPR000504">
    <property type="entry name" value="RRM_dom"/>
</dbReference>
<evidence type="ECO:0000256" key="1">
    <source>
        <dbReference type="ARBA" id="ARBA00022884"/>
    </source>
</evidence>
<accession>A0A7I8KDL5</accession>
<protein>
    <recommendedName>
        <fullName evidence="4">RRM domain-containing protein</fullName>
    </recommendedName>
</protein>
<feature type="domain" description="RRM" evidence="4">
    <location>
        <begin position="137"/>
        <end position="205"/>
    </location>
</feature>
<feature type="compositionally biased region" description="Acidic residues" evidence="3">
    <location>
        <begin position="28"/>
        <end position="39"/>
    </location>
</feature>
<dbReference type="Gene3D" id="3.30.70.330">
    <property type="match status" value="2"/>
</dbReference>
<dbReference type="GO" id="GO:0003723">
    <property type="term" value="F:RNA binding"/>
    <property type="evidence" value="ECO:0007669"/>
    <property type="project" value="UniProtKB-UniRule"/>
</dbReference>
<feature type="compositionally biased region" description="Acidic residues" evidence="3">
    <location>
        <begin position="64"/>
        <end position="94"/>
    </location>
</feature>
<feature type="compositionally biased region" description="Basic and acidic residues" evidence="3">
    <location>
        <begin position="9"/>
        <end position="20"/>
    </location>
</feature>
<feature type="domain" description="RRM" evidence="4">
    <location>
        <begin position="250"/>
        <end position="338"/>
    </location>
</feature>
<reference evidence="5" key="1">
    <citation type="submission" date="2020-02" db="EMBL/GenBank/DDBJ databases">
        <authorList>
            <person name="Scholz U."/>
            <person name="Mascher M."/>
            <person name="Fiebig A."/>
        </authorList>
    </citation>
    <scope>NUCLEOTIDE SEQUENCE</scope>
</reference>
<dbReference type="SUPFAM" id="SSF54928">
    <property type="entry name" value="RNA-binding domain, RBD"/>
    <property type="match status" value="2"/>
</dbReference>
<feature type="region of interest" description="Disordered" evidence="3">
    <location>
        <begin position="465"/>
        <end position="501"/>
    </location>
</feature>
<organism evidence="5 6">
    <name type="scientific">Spirodela intermedia</name>
    <name type="common">Intermediate duckweed</name>
    <dbReference type="NCBI Taxonomy" id="51605"/>
    <lineage>
        <taxon>Eukaryota</taxon>
        <taxon>Viridiplantae</taxon>
        <taxon>Streptophyta</taxon>
        <taxon>Embryophyta</taxon>
        <taxon>Tracheophyta</taxon>
        <taxon>Spermatophyta</taxon>
        <taxon>Magnoliopsida</taxon>
        <taxon>Liliopsida</taxon>
        <taxon>Araceae</taxon>
        <taxon>Lemnoideae</taxon>
        <taxon>Spirodela</taxon>
    </lineage>
</organism>
<keyword evidence="6" id="KW-1185">Reference proteome</keyword>
<evidence type="ECO:0000256" key="3">
    <source>
        <dbReference type="SAM" id="MobiDB-lite"/>
    </source>
</evidence>
<dbReference type="InterPro" id="IPR012677">
    <property type="entry name" value="Nucleotide-bd_a/b_plait_sf"/>
</dbReference>
<dbReference type="PROSITE" id="PS50102">
    <property type="entry name" value="RRM"/>
    <property type="match status" value="2"/>
</dbReference>
<proteinExistence type="predicted"/>
<sequence>MASKKRKIRREDGRQAEVDQHQLQSKQEEEEEPVDYEVSEEIHHSQHQPPQPQQQIHAQQQLAGEEDDYGDPDDDPEAEDGGGEDQDGEVEAEEDIEQLLEPLSREQLISLLRSAAAVDPRTMEEIRRAADRDPAHRKIFVHGLNWTTTAETLRSFFGQYGEIEECKIVTDRVTGKSKGYGFILFRQRRSSRLALREPQKNIDGRMTACQLASVGPIANAPAPPHQPPPSAPQQHQQQVPYHTPQDVLPRKIFVGNVHADVNKERLYQFFSQYGEIEEGPLGFDRQTGKAKGFALFIYKSVEGARRALQEPNKNFDGKLLYCQKATDSQRAKAAAAAAAAAAGPTGAPSSAGPDMQGSMGYNVTPGGSMSFPGTMDLGFAQGLLGAALPFAQGIQANPAALAMLAAAGQNPAAFGVPPSMMASLNPALAAAAMNQGGAQVVPPSQVPQVQGYGMGGSTGYQNVGYQGQPTQQSGASYQGAPMAHTPTMRPAPGSMGGYGPH</sequence>
<dbReference type="OrthoDB" id="1875751at2759"/>
<dbReference type="EMBL" id="LR746268">
    <property type="protein sequence ID" value="CAA7395840.1"/>
    <property type="molecule type" value="Genomic_DNA"/>
</dbReference>
<feature type="compositionally biased region" description="Low complexity" evidence="3">
    <location>
        <begin position="232"/>
        <end position="241"/>
    </location>
</feature>
<feature type="region of interest" description="Disordered" evidence="3">
    <location>
        <begin position="1"/>
        <end position="94"/>
    </location>
</feature>
<evidence type="ECO:0000259" key="4">
    <source>
        <dbReference type="PROSITE" id="PS50102"/>
    </source>
</evidence>
<evidence type="ECO:0000256" key="2">
    <source>
        <dbReference type="PROSITE-ProRule" id="PRU00176"/>
    </source>
</evidence>
<evidence type="ECO:0000313" key="6">
    <source>
        <dbReference type="Proteomes" id="UP000663760"/>
    </source>
</evidence>
<dbReference type="InterPro" id="IPR035979">
    <property type="entry name" value="RBD_domain_sf"/>
</dbReference>
<feature type="region of interest" description="Disordered" evidence="3">
    <location>
        <begin position="216"/>
        <end position="241"/>
    </location>
</feature>
<dbReference type="AlphaFoldDB" id="A0A7I8KDL5"/>
<dbReference type="InterPro" id="IPR050886">
    <property type="entry name" value="RNA-binding_reg"/>
</dbReference>
<dbReference type="PANTHER" id="PTHR48024:SF9">
    <property type="entry name" value="UBP1-ASSOCIATED PROTEINS 1A-RELATED"/>
    <property type="match status" value="1"/>
</dbReference>
<feature type="compositionally biased region" description="Pro residues" evidence="3">
    <location>
        <begin position="221"/>
        <end position="231"/>
    </location>
</feature>
<dbReference type="SMART" id="SM00360">
    <property type="entry name" value="RRM"/>
    <property type="match status" value="2"/>
</dbReference>
<dbReference type="Pfam" id="PF00076">
    <property type="entry name" value="RRM_1"/>
    <property type="match status" value="2"/>
</dbReference>
<dbReference type="PANTHER" id="PTHR48024">
    <property type="entry name" value="GEO13361P1-RELATED"/>
    <property type="match status" value="1"/>
</dbReference>
<gene>
    <name evidence="5" type="ORF">SI8410_05006503</name>
</gene>